<proteinExistence type="predicted"/>
<organism evidence="7 8">
    <name type="scientific">Cereibacter changlensis</name>
    <dbReference type="NCBI Taxonomy" id="402884"/>
    <lineage>
        <taxon>Bacteria</taxon>
        <taxon>Pseudomonadati</taxon>
        <taxon>Pseudomonadota</taxon>
        <taxon>Alphaproteobacteria</taxon>
        <taxon>Rhodobacterales</taxon>
        <taxon>Paracoccaceae</taxon>
        <taxon>Cereibacter</taxon>
    </lineage>
</organism>
<dbReference type="PANTHER" id="PTHR30329">
    <property type="entry name" value="STATOR ELEMENT OF FLAGELLAR MOTOR COMPLEX"/>
    <property type="match status" value="1"/>
</dbReference>
<feature type="compositionally biased region" description="Acidic residues" evidence="5">
    <location>
        <begin position="64"/>
        <end position="81"/>
    </location>
</feature>
<keyword evidence="2 4" id="KW-0472">Membrane</keyword>
<feature type="domain" description="OmpA-like" evidence="6">
    <location>
        <begin position="490"/>
        <end position="617"/>
    </location>
</feature>
<feature type="compositionally biased region" description="Acidic residues" evidence="5">
    <location>
        <begin position="30"/>
        <end position="49"/>
    </location>
</feature>
<gene>
    <name evidence="7" type="ORF">FAZ78_16325</name>
</gene>
<feature type="compositionally biased region" description="Acidic residues" evidence="5">
    <location>
        <begin position="119"/>
        <end position="149"/>
    </location>
</feature>
<dbReference type="InterPro" id="IPR006664">
    <property type="entry name" value="OMP_bac"/>
</dbReference>
<dbReference type="PRINTS" id="PR01021">
    <property type="entry name" value="OMPADOMAIN"/>
</dbReference>
<dbReference type="Proteomes" id="UP000306340">
    <property type="component" value="Unassembled WGS sequence"/>
</dbReference>
<dbReference type="PANTHER" id="PTHR30329:SF21">
    <property type="entry name" value="LIPOPROTEIN YIAD-RELATED"/>
    <property type="match status" value="1"/>
</dbReference>
<dbReference type="AlphaFoldDB" id="A0A4U0YUW5"/>
<dbReference type="PROSITE" id="PS51123">
    <property type="entry name" value="OMPA_2"/>
    <property type="match status" value="1"/>
</dbReference>
<dbReference type="SUPFAM" id="SSF103088">
    <property type="entry name" value="OmpA-like"/>
    <property type="match status" value="1"/>
</dbReference>
<dbReference type="InterPro" id="IPR006665">
    <property type="entry name" value="OmpA-like"/>
</dbReference>
<evidence type="ECO:0000256" key="5">
    <source>
        <dbReference type="SAM" id="MobiDB-lite"/>
    </source>
</evidence>
<feature type="compositionally biased region" description="Polar residues" evidence="5">
    <location>
        <begin position="301"/>
        <end position="310"/>
    </location>
</feature>
<feature type="compositionally biased region" description="Acidic residues" evidence="5">
    <location>
        <begin position="164"/>
        <end position="204"/>
    </location>
</feature>
<dbReference type="GO" id="GO:0009279">
    <property type="term" value="C:cell outer membrane"/>
    <property type="evidence" value="ECO:0007669"/>
    <property type="project" value="UniProtKB-SubCell"/>
</dbReference>
<dbReference type="Pfam" id="PF00691">
    <property type="entry name" value="OmpA"/>
    <property type="match status" value="1"/>
</dbReference>
<reference evidence="7 8" key="1">
    <citation type="submission" date="2019-04" db="EMBL/GenBank/DDBJ databases">
        <title>Crypto-aerobic microbial life in anoxic (sulfidic) marine sediments.</title>
        <authorList>
            <person name="Bhattacharya S."/>
            <person name="Roy C."/>
            <person name="Mondal N."/>
            <person name="Sarkar J."/>
            <person name="Mandal S."/>
            <person name="Rameez M.J."/>
            <person name="Ghosh W."/>
        </authorList>
    </citation>
    <scope>NUCLEOTIDE SEQUENCE [LARGE SCALE GENOMIC DNA]</scope>
    <source>
        <strain evidence="7 8">SBBC</strain>
    </source>
</reference>
<protein>
    <recommendedName>
        <fullName evidence="6">OmpA-like domain-containing protein</fullName>
    </recommendedName>
</protein>
<evidence type="ECO:0000313" key="8">
    <source>
        <dbReference type="Proteomes" id="UP000306340"/>
    </source>
</evidence>
<feature type="compositionally biased region" description="Acidic residues" evidence="5">
    <location>
        <begin position="213"/>
        <end position="230"/>
    </location>
</feature>
<feature type="compositionally biased region" description="Basic and acidic residues" evidence="5">
    <location>
        <begin position="290"/>
        <end position="300"/>
    </location>
</feature>
<sequence length="617" mass="65299">MAPTTEEEAAPAEEPAAEEPAAEAAPAEEPAAEEPAAEVDAEVQGEAEAESPAALEESLRQIEAEEAAPEVTEEAAPESTEEAAPVEATEAEPTSPDAAADEAEDTSPEALAERLRQVEEEDAAAEAATEESAPETDAADAAADAETEQTDAPQTLEERLQAEGEADVTTDAEAEAATDTDATTDSEADAATETDAATDADAAAEEAAPADDAVTDEAQAEDAATEEPAAEADANVEATAEPQDTQPSEEAVETLGNLLTEGDDAEPAAVEAGRSEGETDENAGQLIERLVTETDARSSSEEFSNQVTERSSNDDDDDDGLSDLQKFGLLALGGLAVGALLNNGDEVVANTGDRVVVQQADGTYTVLKDDDTLIRRPGSEVQTRTYNDGSTESVVLRQDGSRIVTIRDASGRVLRRTRVGQDGQEVYLINDMTPYERVDVSQLPQPRPELRLSTRDGSLRESLDRLERRDSAETDRRFSLRQVREYREVRDLAPSIDIEGVNFNTGSAAIGEAEARKLSELGNAIADLIAERPNEVVLIEGHTDAVGSAASNLALSDRRAESVALALTEYFDVPPENLVVQGYGESDLVVNTEGASRENRRATARIITPLLEQAANR</sequence>
<dbReference type="Gene3D" id="3.30.1330.60">
    <property type="entry name" value="OmpA-like domain"/>
    <property type="match status" value="1"/>
</dbReference>
<evidence type="ECO:0000256" key="3">
    <source>
        <dbReference type="ARBA" id="ARBA00023237"/>
    </source>
</evidence>
<dbReference type="InterPro" id="IPR036737">
    <property type="entry name" value="OmpA-like_sf"/>
</dbReference>
<feature type="compositionally biased region" description="Acidic residues" evidence="5">
    <location>
        <begin position="1"/>
        <end position="21"/>
    </location>
</feature>
<evidence type="ECO:0000256" key="2">
    <source>
        <dbReference type="ARBA" id="ARBA00023136"/>
    </source>
</evidence>
<dbReference type="EMBL" id="SWAU01000175">
    <property type="protein sequence ID" value="TKA95535.1"/>
    <property type="molecule type" value="Genomic_DNA"/>
</dbReference>
<dbReference type="InterPro" id="IPR050330">
    <property type="entry name" value="Bact_OuterMem_StrucFunc"/>
</dbReference>
<feature type="compositionally biased region" description="Low complexity" evidence="5">
    <location>
        <begin position="82"/>
        <end position="96"/>
    </location>
</feature>
<comment type="caution">
    <text evidence="7">The sequence shown here is derived from an EMBL/GenBank/DDBJ whole genome shotgun (WGS) entry which is preliminary data.</text>
</comment>
<keyword evidence="3" id="KW-0998">Cell outer membrane</keyword>
<evidence type="ECO:0000256" key="4">
    <source>
        <dbReference type="PROSITE-ProRule" id="PRU00473"/>
    </source>
</evidence>
<evidence type="ECO:0000256" key="1">
    <source>
        <dbReference type="ARBA" id="ARBA00004442"/>
    </source>
</evidence>
<dbReference type="CDD" id="cd07185">
    <property type="entry name" value="OmpA_C-like"/>
    <property type="match status" value="1"/>
</dbReference>
<name>A0A4U0YUW5_9RHOB</name>
<accession>A0A4U0YUW5</accession>
<comment type="subcellular location">
    <subcellularLocation>
        <location evidence="1">Cell outer membrane</location>
    </subcellularLocation>
</comment>
<feature type="region of interest" description="Disordered" evidence="5">
    <location>
        <begin position="1"/>
        <end position="319"/>
    </location>
</feature>
<evidence type="ECO:0000259" key="6">
    <source>
        <dbReference type="PROSITE" id="PS51123"/>
    </source>
</evidence>
<dbReference type="RefSeq" id="WP_136793526.1">
    <property type="nucleotide sequence ID" value="NZ_SWAU01000175.1"/>
</dbReference>
<evidence type="ECO:0000313" key="7">
    <source>
        <dbReference type="EMBL" id="TKA95535.1"/>
    </source>
</evidence>
<feature type="compositionally biased region" description="Low complexity" evidence="5">
    <location>
        <begin position="231"/>
        <end position="241"/>
    </location>
</feature>